<dbReference type="PROSITE" id="PS50089">
    <property type="entry name" value="ZF_RING_2"/>
    <property type="match status" value="1"/>
</dbReference>
<keyword evidence="1" id="KW-0479">Metal-binding</keyword>
<dbReference type="Pfam" id="PF00643">
    <property type="entry name" value="zf-B_box"/>
    <property type="match status" value="1"/>
</dbReference>
<dbReference type="InterPro" id="IPR047153">
    <property type="entry name" value="TRIM45/56/19-like"/>
</dbReference>
<dbReference type="InterPro" id="IPR000315">
    <property type="entry name" value="Znf_B-box"/>
</dbReference>
<organism evidence="8 9">
    <name type="scientific">Branchiostoma lanceolatum</name>
    <name type="common">Common lancelet</name>
    <name type="synonym">Amphioxus lanceolatum</name>
    <dbReference type="NCBI Taxonomy" id="7740"/>
    <lineage>
        <taxon>Eukaryota</taxon>
        <taxon>Metazoa</taxon>
        <taxon>Chordata</taxon>
        <taxon>Cephalochordata</taxon>
        <taxon>Leptocardii</taxon>
        <taxon>Amphioxiformes</taxon>
        <taxon>Branchiostomatidae</taxon>
        <taxon>Branchiostoma</taxon>
    </lineage>
</organism>
<evidence type="ECO:0000256" key="2">
    <source>
        <dbReference type="ARBA" id="ARBA00022771"/>
    </source>
</evidence>
<feature type="domain" description="RING-type" evidence="6">
    <location>
        <begin position="18"/>
        <end position="58"/>
    </location>
</feature>
<dbReference type="PANTHER" id="PTHR25462:SF296">
    <property type="entry name" value="MEIOTIC P26, ISOFORM F"/>
    <property type="match status" value="1"/>
</dbReference>
<gene>
    <name evidence="8" type="primary">TRIM3</name>
    <name evidence="8" type="ORF">BLAG_LOCUS12017</name>
</gene>
<name>A0A8J9ZC84_BRALA</name>
<dbReference type="GO" id="GO:0005654">
    <property type="term" value="C:nucleoplasm"/>
    <property type="evidence" value="ECO:0007669"/>
    <property type="project" value="TreeGrafter"/>
</dbReference>
<dbReference type="SMART" id="SM00336">
    <property type="entry name" value="BBOX"/>
    <property type="match status" value="1"/>
</dbReference>
<dbReference type="Gene3D" id="3.30.160.60">
    <property type="entry name" value="Classic Zinc Finger"/>
    <property type="match status" value="1"/>
</dbReference>
<dbReference type="InterPro" id="IPR001841">
    <property type="entry name" value="Znf_RING"/>
</dbReference>
<dbReference type="GO" id="GO:0008270">
    <property type="term" value="F:zinc ion binding"/>
    <property type="evidence" value="ECO:0007669"/>
    <property type="project" value="UniProtKB-KW"/>
</dbReference>
<evidence type="ECO:0000313" key="8">
    <source>
        <dbReference type="EMBL" id="CAH1251707.1"/>
    </source>
</evidence>
<sequence>MAGKSLSLPTVLQQELICELCEEIYSTPKVLPCLHTFCQDCLEERAKENESFDCPVCEARTELTPETVNQMPENTAILALCDRIHNQAVMPELVLDSEEEEEAKYFTNCDTHENEKLQLYCVQCKAPACTECLDEIHAGHRMMTLRKALDDRKAAITAFVTRGKDLIENYCSFLAGLRETEKSLHEQKQQAEGSIIQAYEQMIKKLTDTKETMLRDVNTKHQQNLQAIRQTRDPMLTEVYELAVTCDAVKENLEQTRAEFNDREKHLIHVVGMVTEKVARAPTPLPTPPLTPLHVAPLTPQRQEWDT</sequence>
<dbReference type="OrthoDB" id="654191at2759"/>
<evidence type="ECO:0000256" key="4">
    <source>
        <dbReference type="PROSITE-ProRule" id="PRU00024"/>
    </source>
</evidence>
<evidence type="ECO:0000259" key="7">
    <source>
        <dbReference type="PROSITE" id="PS50119"/>
    </source>
</evidence>
<dbReference type="SMART" id="SM00184">
    <property type="entry name" value="RING"/>
    <property type="match status" value="1"/>
</dbReference>
<dbReference type="InterPro" id="IPR027370">
    <property type="entry name" value="Znf-RING_euk"/>
</dbReference>
<protein>
    <submittedName>
        <fullName evidence="8">TRIM3 protein</fullName>
    </submittedName>
</protein>
<dbReference type="PROSITE" id="PS00518">
    <property type="entry name" value="ZF_RING_1"/>
    <property type="match status" value="1"/>
</dbReference>
<feature type="domain" description="B box-type" evidence="7">
    <location>
        <begin position="104"/>
        <end position="145"/>
    </location>
</feature>
<keyword evidence="3" id="KW-0862">Zinc</keyword>
<reference evidence="8" key="1">
    <citation type="submission" date="2022-01" db="EMBL/GenBank/DDBJ databases">
        <authorList>
            <person name="Braso-Vives M."/>
        </authorList>
    </citation>
    <scope>NUCLEOTIDE SEQUENCE</scope>
</reference>
<evidence type="ECO:0000313" key="9">
    <source>
        <dbReference type="Proteomes" id="UP000838412"/>
    </source>
</evidence>
<evidence type="ECO:0000256" key="3">
    <source>
        <dbReference type="ARBA" id="ARBA00022833"/>
    </source>
</evidence>
<dbReference type="Pfam" id="PF13445">
    <property type="entry name" value="zf-RING_UBOX"/>
    <property type="match status" value="1"/>
</dbReference>
<dbReference type="SUPFAM" id="SSF57845">
    <property type="entry name" value="B-box zinc-binding domain"/>
    <property type="match status" value="1"/>
</dbReference>
<evidence type="ECO:0000256" key="5">
    <source>
        <dbReference type="SAM" id="MobiDB-lite"/>
    </source>
</evidence>
<dbReference type="Gene3D" id="3.30.40.10">
    <property type="entry name" value="Zinc/RING finger domain, C3HC4 (zinc finger)"/>
    <property type="match status" value="1"/>
</dbReference>
<evidence type="ECO:0000259" key="6">
    <source>
        <dbReference type="PROSITE" id="PS50089"/>
    </source>
</evidence>
<keyword evidence="9" id="KW-1185">Reference proteome</keyword>
<keyword evidence="2 4" id="KW-0863">Zinc-finger</keyword>
<dbReference type="SUPFAM" id="SSF57850">
    <property type="entry name" value="RING/U-box"/>
    <property type="match status" value="1"/>
</dbReference>
<feature type="region of interest" description="Disordered" evidence="5">
    <location>
        <begin position="282"/>
        <end position="307"/>
    </location>
</feature>
<dbReference type="InterPro" id="IPR017907">
    <property type="entry name" value="Znf_RING_CS"/>
</dbReference>
<accession>A0A8J9ZC84</accession>
<dbReference type="AlphaFoldDB" id="A0A8J9ZC84"/>
<dbReference type="EMBL" id="OV696704">
    <property type="protein sequence ID" value="CAH1251707.1"/>
    <property type="molecule type" value="Genomic_DNA"/>
</dbReference>
<dbReference type="GO" id="GO:0061630">
    <property type="term" value="F:ubiquitin protein ligase activity"/>
    <property type="evidence" value="ECO:0007669"/>
    <property type="project" value="TreeGrafter"/>
</dbReference>
<dbReference type="PANTHER" id="PTHR25462">
    <property type="entry name" value="BONUS, ISOFORM C-RELATED"/>
    <property type="match status" value="1"/>
</dbReference>
<dbReference type="PROSITE" id="PS50119">
    <property type="entry name" value="ZF_BBOX"/>
    <property type="match status" value="1"/>
</dbReference>
<dbReference type="Proteomes" id="UP000838412">
    <property type="component" value="Chromosome 19"/>
</dbReference>
<dbReference type="InterPro" id="IPR013083">
    <property type="entry name" value="Znf_RING/FYVE/PHD"/>
</dbReference>
<proteinExistence type="predicted"/>
<evidence type="ECO:0000256" key="1">
    <source>
        <dbReference type="ARBA" id="ARBA00022723"/>
    </source>
</evidence>